<keyword evidence="2" id="KW-0732">Signal</keyword>
<evidence type="ECO:0000256" key="1">
    <source>
        <dbReference type="SAM" id="MobiDB-lite"/>
    </source>
</evidence>
<feature type="compositionally biased region" description="Low complexity" evidence="1">
    <location>
        <begin position="28"/>
        <end position="48"/>
    </location>
</feature>
<dbReference type="Proteomes" id="UP001303946">
    <property type="component" value="Chromosome"/>
</dbReference>
<feature type="chain" id="PRO_5046920616" evidence="2">
    <location>
        <begin position="23"/>
        <end position="190"/>
    </location>
</feature>
<keyword evidence="4" id="KW-1185">Reference proteome</keyword>
<dbReference type="EMBL" id="CP136336">
    <property type="protein sequence ID" value="WOB10858.1"/>
    <property type="molecule type" value="Genomic_DNA"/>
</dbReference>
<sequence length="190" mass="18742">MSLHKNVCLLAALLAASWGANAQPARAAAPGASSASTPAPSTAAASLPVNSGGTGAASDSLRYRSAFEGYRRYADEPVTPWKAANDQVGRIGGWKTYAKEAAGDTPGGAHGEHGASPAPGAAPAEATRPAASGPTPPRAGTATTDKPFGQSDTATPPKAAPRPTQAGSQPAAPASSATPPAKPADHTKHH</sequence>
<feature type="region of interest" description="Disordered" evidence="1">
    <location>
        <begin position="28"/>
        <end position="58"/>
    </location>
</feature>
<feature type="compositionally biased region" description="Low complexity" evidence="1">
    <location>
        <begin position="114"/>
        <end position="144"/>
    </location>
</feature>
<accession>A0ABZ0D745</accession>
<evidence type="ECO:0000256" key="2">
    <source>
        <dbReference type="SAM" id="SignalP"/>
    </source>
</evidence>
<reference evidence="3 4" key="1">
    <citation type="submission" date="2023-10" db="EMBL/GenBank/DDBJ databases">
        <title>Bacteria for the degradation of biodegradable plastic PBAT(Polybutylene adipate terephthalate).</title>
        <authorList>
            <person name="Weon H.-Y."/>
            <person name="Yeon J."/>
        </authorList>
    </citation>
    <scope>NUCLEOTIDE SEQUENCE [LARGE SCALE GENOMIC DNA]</scope>
    <source>
        <strain evidence="3 4">SBD 7-3</strain>
    </source>
</reference>
<evidence type="ECO:0000313" key="4">
    <source>
        <dbReference type="Proteomes" id="UP001303946"/>
    </source>
</evidence>
<feature type="region of interest" description="Disordered" evidence="1">
    <location>
        <begin position="99"/>
        <end position="190"/>
    </location>
</feature>
<proteinExistence type="predicted"/>
<evidence type="ECO:0000313" key="3">
    <source>
        <dbReference type="EMBL" id="WOB10858.1"/>
    </source>
</evidence>
<feature type="compositionally biased region" description="Low complexity" evidence="1">
    <location>
        <begin position="153"/>
        <end position="179"/>
    </location>
</feature>
<feature type="signal peptide" evidence="2">
    <location>
        <begin position="1"/>
        <end position="22"/>
    </location>
</feature>
<gene>
    <name evidence="3" type="ORF">RXV79_12575</name>
</gene>
<protein>
    <submittedName>
        <fullName evidence="3">Uncharacterized protein</fullName>
    </submittedName>
</protein>
<organism evidence="3 4">
    <name type="scientific">Piscinibacter gummiphilus</name>
    <dbReference type="NCBI Taxonomy" id="946333"/>
    <lineage>
        <taxon>Bacteria</taxon>
        <taxon>Pseudomonadati</taxon>
        <taxon>Pseudomonadota</taxon>
        <taxon>Betaproteobacteria</taxon>
        <taxon>Burkholderiales</taxon>
        <taxon>Sphaerotilaceae</taxon>
        <taxon>Piscinibacter</taxon>
    </lineage>
</organism>
<dbReference type="RefSeq" id="WP_257824288.1">
    <property type="nucleotide sequence ID" value="NZ_CP136336.1"/>
</dbReference>
<name>A0ABZ0D745_9BURK</name>